<feature type="region of interest" description="Disordered" evidence="2">
    <location>
        <begin position="590"/>
        <end position="643"/>
    </location>
</feature>
<dbReference type="EMBL" id="CAWUOM010000091">
    <property type="protein sequence ID" value="CAK7271586.1"/>
    <property type="molecule type" value="Genomic_DNA"/>
</dbReference>
<dbReference type="InterPro" id="IPR051718">
    <property type="entry name" value="ARF_GTPase-activating"/>
</dbReference>
<feature type="region of interest" description="Disordered" evidence="2">
    <location>
        <begin position="135"/>
        <end position="166"/>
    </location>
</feature>
<dbReference type="Gene3D" id="1.10.220.150">
    <property type="entry name" value="Arf GTPase activating protein"/>
    <property type="match status" value="1"/>
</dbReference>
<keyword evidence="1" id="KW-0863">Zinc-finger</keyword>
<dbReference type="PANTHER" id="PTHR45705:SF7">
    <property type="entry name" value="ACTIVATING PROTEIN FOR ARF, PUTATIVE (AFU_ORTHOLOGUE AFUA_4G09120)-RELATED"/>
    <property type="match status" value="1"/>
</dbReference>
<dbReference type="PROSITE" id="PS50030">
    <property type="entry name" value="UBA"/>
    <property type="match status" value="1"/>
</dbReference>
<dbReference type="SUPFAM" id="SSF57863">
    <property type="entry name" value="ArfGap/RecO-like zinc finger"/>
    <property type="match status" value="1"/>
</dbReference>
<evidence type="ECO:0000256" key="2">
    <source>
        <dbReference type="SAM" id="MobiDB-lite"/>
    </source>
</evidence>
<keyword evidence="1" id="KW-0479">Metal-binding</keyword>
<organism evidence="5 6">
    <name type="scientific">Sporothrix epigloea</name>
    <dbReference type="NCBI Taxonomy" id="1892477"/>
    <lineage>
        <taxon>Eukaryota</taxon>
        <taxon>Fungi</taxon>
        <taxon>Dikarya</taxon>
        <taxon>Ascomycota</taxon>
        <taxon>Pezizomycotina</taxon>
        <taxon>Sordariomycetes</taxon>
        <taxon>Sordariomycetidae</taxon>
        <taxon>Ophiostomatales</taxon>
        <taxon>Ophiostomataceae</taxon>
        <taxon>Sporothrix</taxon>
    </lineage>
</organism>
<dbReference type="CDD" id="cd08204">
    <property type="entry name" value="ArfGap"/>
    <property type="match status" value="1"/>
</dbReference>
<dbReference type="Proteomes" id="UP001642501">
    <property type="component" value="Unassembled WGS sequence"/>
</dbReference>
<dbReference type="InterPro" id="IPR009060">
    <property type="entry name" value="UBA-like_sf"/>
</dbReference>
<dbReference type="Gene3D" id="1.10.8.10">
    <property type="entry name" value="DNA helicase RuvA subunit, C-terminal domain"/>
    <property type="match status" value="1"/>
</dbReference>
<dbReference type="Pfam" id="PF01412">
    <property type="entry name" value="ArfGap"/>
    <property type="match status" value="1"/>
</dbReference>
<dbReference type="PRINTS" id="PR00405">
    <property type="entry name" value="REVINTRACTNG"/>
</dbReference>
<name>A0ABP0DVM5_9PEZI</name>
<dbReference type="SMART" id="SM00105">
    <property type="entry name" value="ArfGap"/>
    <property type="match status" value="1"/>
</dbReference>
<feature type="domain" description="UBA" evidence="3">
    <location>
        <begin position="237"/>
        <end position="283"/>
    </location>
</feature>
<dbReference type="InterPro" id="IPR037278">
    <property type="entry name" value="ARFGAP/RecO"/>
</dbReference>
<reference evidence="5 6" key="1">
    <citation type="submission" date="2024-01" db="EMBL/GenBank/DDBJ databases">
        <authorList>
            <person name="Allen C."/>
            <person name="Tagirdzhanova G."/>
        </authorList>
    </citation>
    <scope>NUCLEOTIDE SEQUENCE [LARGE SCALE GENOMIC DNA]</scope>
    <source>
        <strain evidence="5 6">CBS 573.63</strain>
    </source>
</reference>
<evidence type="ECO:0000313" key="6">
    <source>
        <dbReference type="Proteomes" id="UP001642501"/>
    </source>
</evidence>
<dbReference type="InterPro" id="IPR038508">
    <property type="entry name" value="ArfGAP_dom_sf"/>
</dbReference>
<evidence type="ECO:0000313" key="5">
    <source>
        <dbReference type="EMBL" id="CAK7271586.1"/>
    </source>
</evidence>
<evidence type="ECO:0000256" key="1">
    <source>
        <dbReference type="PROSITE-ProRule" id="PRU00288"/>
    </source>
</evidence>
<keyword evidence="6" id="KW-1185">Reference proteome</keyword>
<evidence type="ECO:0000259" key="4">
    <source>
        <dbReference type="PROSITE" id="PS50115"/>
    </source>
</evidence>
<comment type="caution">
    <text evidence="5">The sequence shown here is derived from an EMBL/GenBank/DDBJ whole genome shotgun (WGS) entry which is preliminary data.</text>
</comment>
<proteinExistence type="predicted"/>
<accession>A0ABP0DVM5</accession>
<protein>
    <submittedName>
        <fullName evidence="5">Protein gts1</fullName>
    </submittedName>
</protein>
<dbReference type="SUPFAM" id="SSF46934">
    <property type="entry name" value="UBA-like"/>
    <property type="match status" value="1"/>
</dbReference>
<dbReference type="PANTHER" id="PTHR45705">
    <property type="entry name" value="FI20236P1"/>
    <property type="match status" value="1"/>
</dbReference>
<feature type="region of interest" description="Disordered" evidence="2">
    <location>
        <begin position="456"/>
        <end position="517"/>
    </location>
</feature>
<feature type="compositionally biased region" description="Polar residues" evidence="2">
    <location>
        <begin position="456"/>
        <end position="475"/>
    </location>
</feature>
<feature type="compositionally biased region" description="Polar residues" evidence="2">
    <location>
        <begin position="484"/>
        <end position="517"/>
    </location>
</feature>
<sequence>MTSVPSKRQQARNEKALQELVQSVPGNNACADCKTRNPAWASWNLGIFLCMRCAAIHRKLGTHVSKVKSLSMDSWSNEQVDNMRKVGNAASNKVYNCAGRKLLFPIDADEADAAMERFIRQKYVDRAFSESIDYDRHRRIGSSGSDDTPPPLPPKTPGRFGTRSASATMPFSSKVEHDISSANNLSQYSNARGRYESGVYPPASPLPRAMFYPRSESSGSGPRIRKKISQVFGSSNNLDGSGNLKANLASLREMGFSDERRNTVVLKSVSWDLEKAVEILARMGDVGVDNGRLSPQPLTLPRESSLSAPTRTFSMPMQATNVPVASSQKVPSTPLVDGSSNPFAALDHALPSAPPQLSQSTGTLQNEKSYHAANPFGIVSTPQQLATLLAPAPTVAASVSTSNLNQAFQNMALGSPQSLFPYYTGSSVPPQQELQEVPSSSPALLADQVYRAVSPTTATQHSHLPQLSPHNNPFLNNDGWLYQPQHQQHWPQSAQTPSTSTNGNPFGSNPFTRLPTRVQSPNALGQILEQSHASYFTGLPQSQTYPLPQAPSNTSMQSLPVPASSHFPQQLPQQLPQLQQQTNNPFMTYPPTSARNPQLQHTASVMSVQGAERSTNDVTTLSDSPLLKSKTDQPPVDPALRQSAQQAGDRFLGRLLPENSSAAISASATNPFLGIVTRVDVASTSLKQQAGMPGQPFHVSYEQAQPQLPSAPSLCVTKSTNMASLITAGRSRDSMMALGMEWSNGRHSPDAFVGLSARH</sequence>
<gene>
    <name evidence="5" type="primary">GTS1</name>
    <name evidence="5" type="ORF">SEPCBS57363_004698</name>
</gene>
<dbReference type="PROSITE" id="PS50115">
    <property type="entry name" value="ARFGAP"/>
    <property type="match status" value="1"/>
</dbReference>
<evidence type="ECO:0000259" key="3">
    <source>
        <dbReference type="PROSITE" id="PS50030"/>
    </source>
</evidence>
<dbReference type="InterPro" id="IPR001164">
    <property type="entry name" value="ArfGAP_dom"/>
</dbReference>
<feature type="compositionally biased region" description="Polar residues" evidence="2">
    <location>
        <begin position="590"/>
        <end position="623"/>
    </location>
</feature>
<dbReference type="InterPro" id="IPR015940">
    <property type="entry name" value="UBA"/>
</dbReference>
<feature type="domain" description="Arf-GAP" evidence="4">
    <location>
        <begin position="14"/>
        <end position="136"/>
    </location>
</feature>
<keyword evidence="1" id="KW-0862">Zinc</keyword>
<dbReference type="SMART" id="SM00165">
    <property type="entry name" value="UBA"/>
    <property type="match status" value="1"/>
</dbReference>